<gene>
    <name evidence="6" type="primary">garL</name>
    <name evidence="6" type="ORF">SAMEA3906486_05138</name>
</gene>
<evidence type="ECO:0000256" key="4">
    <source>
        <dbReference type="ARBA" id="ARBA00045074"/>
    </source>
</evidence>
<dbReference type="InterPro" id="IPR005000">
    <property type="entry name" value="Aldolase/citrate-lyase_domain"/>
</dbReference>
<evidence type="ECO:0000256" key="2">
    <source>
        <dbReference type="ARBA" id="ARBA00022842"/>
    </source>
</evidence>
<dbReference type="GO" id="GO:0005737">
    <property type="term" value="C:cytoplasm"/>
    <property type="evidence" value="ECO:0007669"/>
    <property type="project" value="UniProtKB-ARBA"/>
</dbReference>
<evidence type="ECO:0000313" key="6">
    <source>
        <dbReference type="EMBL" id="SAI74398.1"/>
    </source>
</evidence>
<name>A0A157SVB1_9BORD</name>
<dbReference type="GO" id="GO:0046872">
    <property type="term" value="F:metal ion binding"/>
    <property type="evidence" value="ECO:0007669"/>
    <property type="project" value="UniProtKB-KW"/>
</dbReference>
<dbReference type="EMBL" id="FKIF01000010">
    <property type="protein sequence ID" value="SAI74398.1"/>
    <property type="molecule type" value="Genomic_DNA"/>
</dbReference>
<dbReference type="SUPFAM" id="SSF51621">
    <property type="entry name" value="Phosphoenolpyruvate/pyruvate domain"/>
    <property type="match status" value="1"/>
</dbReference>
<dbReference type="OrthoDB" id="86160at2"/>
<keyword evidence="2" id="KW-0460">Magnesium</keyword>
<dbReference type="Proteomes" id="UP000076848">
    <property type="component" value="Unassembled WGS sequence"/>
</dbReference>
<dbReference type="EC" id="4.1.2.20" evidence="6"/>
<evidence type="ECO:0000259" key="5">
    <source>
        <dbReference type="Pfam" id="PF03328"/>
    </source>
</evidence>
<comment type="catalytic activity">
    <reaction evidence="4">
        <text>D-glyceraldehyde + pyruvate = 2-dehydro-3-deoxy-L-galactonate</text>
        <dbReference type="Rhea" id="RHEA:80055"/>
        <dbReference type="ChEBI" id="CHEBI:15361"/>
        <dbReference type="ChEBI" id="CHEBI:17378"/>
        <dbReference type="ChEBI" id="CHEBI:75545"/>
    </reaction>
</comment>
<dbReference type="GO" id="GO:0019394">
    <property type="term" value="P:glucarate catabolic process"/>
    <property type="evidence" value="ECO:0007669"/>
    <property type="project" value="InterPro"/>
</dbReference>
<organism evidence="6 7">
    <name type="scientific">Bordetella ansorpii</name>
    <dbReference type="NCBI Taxonomy" id="288768"/>
    <lineage>
        <taxon>Bacteria</taxon>
        <taxon>Pseudomonadati</taxon>
        <taxon>Pseudomonadota</taxon>
        <taxon>Betaproteobacteria</taxon>
        <taxon>Burkholderiales</taxon>
        <taxon>Alcaligenaceae</taxon>
        <taxon>Bordetella</taxon>
    </lineage>
</organism>
<dbReference type="GO" id="GO:0008672">
    <property type="term" value="F:2-dehydro-3-deoxyglucarate aldolase activity"/>
    <property type="evidence" value="ECO:0007669"/>
    <property type="project" value="UniProtKB-EC"/>
</dbReference>
<dbReference type="NCBIfam" id="NF007849">
    <property type="entry name" value="PRK10558.1"/>
    <property type="match status" value="1"/>
</dbReference>
<proteinExistence type="predicted"/>
<reference evidence="6 7" key="1">
    <citation type="submission" date="2016-04" db="EMBL/GenBank/DDBJ databases">
        <authorList>
            <consortium name="Pathogen Informatics"/>
        </authorList>
    </citation>
    <scope>NUCLEOTIDE SEQUENCE [LARGE SCALE GENOMIC DNA]</scope>
    <source>
        <strain evidence="6 7">H050680373</strain>
    </source>
</reference>
<dbReference type="RefSeq" id="WP_066133627.1">
    <property type="nucleotide sequence ID" value="NZ_FKIF01000010.1"/>
</dbReference>
<feature type="domain" description="HpcH/HpaI aldolase/citrate lyase" evidence="5">
    <location>
        <begin position="19"/>
        <end position="244"/>
    </location>
</feature>
<dbReference type="InterPro" id="IPR050251">
    <property type="entry name" value="HpcH-HpaI_aldolase"/>
</dbReference>
<dbReference type="STRING" id="288768.SAMEA3906486_05138"/>
<dbReference type="AlphaFoldDB" id="A0A157SVB1"/>
<accession>A0A157SVB1</accession>
<protein>
    <submittedName>
        <fullName evidence="6">Alpha-dehydro-beta-deoxy-D-glucarate aldolase</fullName>
        <ecNumber evidence="6">4.1.2.20</ecNumber>
    </submittedName>
</protein>
<keyword evidence="7" id="KW-1185">Reference proteome</keyword>
<keyword evidence="3 6" id="KW-0456">Lyase</keyword>
<dbReference type="FunFam" id="3.20.20.60:FF:000004">
    <property type="entry name" value="5-keto-4-deoxy-D-glucarate aldolase"/>
    <property type="match status" value="1"/>
</dbReference>
<sequence length="255" mass="27861">MTSPLPNRFRQRILARERQIGLWLSLTSHITAEVASLANFDWMLFDGEHSPNDIPLFVQQLQAVQGSACAAVGRPSWNDPVEIKRMLDIGFYNLLIPFVESEEDARRAVAATRYPPAGIRGVAGLQRSNRYGTVPDYLREVNDNICVLVQIESRAGVDAVDRIAAVDGVDGVFIGPSDLAAALGHLGNPGHPEVQDAIRHLHARISAQDKAVGILAPVAADARRYLDMGMHFVSVGTDLGLFKQAVFNLREAFPS</sequence>
<dbReference type="Pfam" id="PF03328">
    <property type="entry name" value="HpcH_HpaI"/>
    <property type="match status" value="1"/>
</dbReference>
<dbReference type="NCBIfam" id="TIGR03239">
    <property type="entry name" value="GarL"/>
    <property type="match status" value="1"/>
</dbReference>
<dbReference type="InterPro" id="IPR040442">
    <property type="entry name" value="Pyrv_kinase-like_dom_sf"/>
</dbReference>
<evidence type="ECO:0000313" key="7">
    <source>
        <dbReference type="Proteomes" id="UP000076848"/>
    </source>
</evidence>
<evidence type="ECO:0000256" key="3">
    <source>
        <dbReference type="ARBA" id="ARBA00023239"/>
    </source>
</evidence>
<dbReference type="Gene3D" id="3.20.20.60">
    <property type="entry name" value="Phosphoenolpyruvate-binding domains"/>
    <property type="match status" value="1"/>
</dbReference>
<dbReference type="PANTHER" id="PTHR30502:SF4">
    <property type="entry name" value="5-KETO-4-DEOXY-D-GLUCARATE ALDOLASE"/>
    <property type="match status" value="1"/>
</dbReference>
<dbReference type="InterPro" id="IPR017648">
    <property type="entry name" value="GarL"/>
</dbReference>
<keyword evidence="1" id="KW-0479">Metal-binding</keyword>
<evidence type="ECO:0000256" key="1">
    <source>
        <dbReference type="ARBA" id="ARBA00022723"/>
    </source>
</evidence>
<dbReference type="InterPro" id="IPR015813">
    <property type="entry name" value="Pyrv/PenolPyrv_kinase-like_dom"/>
</dbReference>
<dbReference type="PANTHER" id="PTHR30502">
    <property type="entry name" value="2-KETO-3-DEOXY-L-RHAMNONATE ALDOLASE"/>
    <property type="match status" value="1"/>
</dbReference>